<feature type="chain" id="PRO_5014783082" evidence="1">
    <location>
        <begin position="25"/>
        <end position="163"/>
    </location>
</feature>
<name>A0A2N8UHP6_9BASI</name>
<evidence type="ECO:0000256" key="1">
    <source>
        <dbReference type="SAM" id="SignalP"/>
    </source>
</evidence>
<keyword evidence="1" id="KW-0732">Signal</keyword>
<feature type="signal peptide" evidence="1">
    <location>
        <begin position="1"/>
        <end position="24"/>
    </location>
</feature>
<protein>
    <submittedName>
        <fullName evidence="2">Uncharacterized protein</fullName>
    </submittedName>
</protein>
<evidence type="ECO:0000313" key="2">
    <source>
        <dbReference type="EMBL" id="SJX64298.1"/>
    </source>
</evidence>
<dbReference type="EMBL" id="LT795064">
    <property type="protein sequence ID" value="SJX64298.1"/>
    <property type="molecule type" value="Genomic_DNA"/>
</dbReference>
<dbReference type="AlphaFoldDB" id="A0A2N8UHP6"/>
<organism evidence="2 3">
    <name type="scientific">Sporisorium reilianum f. sp. reilianum</name>
    <dbReference type="NCBI Taxonomy" id="72559"/>
    <lineage>
        <taxon>Eukaryota</taxon>
        <taxon>Fungi</taxon>
        <taxon>Dikarya</taxon>
        <taxon>Basidiomycota</taxon>
        <taxon>Ustilaginomycotina</taxon>
        <taxon>Ustilaginomycetes</taxon>
        <taxon>Ustilaginales</taxon>
        <taxon>Ustilaginaceae</taxon>
        <taxon>Sporisorium</taxon>
    </lineage>
</organism>
<gene>
    <name evidence="2" type="ORF">SRS1_14946</name>
</gene>
<reference evidence="2 3" key="1">
    <citation type="submission" date="2017-02" db="EMBL/GenBank/DDBJ databases">
        <authorList>
            <person name="Peterson S.W."/>
        </authorList>
    </citation>
    <scope>NUCLEOTIDE SEQUENCE [LARGE SCALE GENOMIC DNA]</scope>
    <source>
        <strain evidence="2 3">SRS1_H2-8</strain>
    </source>
</reference>
<proteinExistence type="predicted"/>
<evidence type="ECO:0000313" key="3">
    <source>
        <dbReference type="Proteomes" id="UP000239563"/>
    </source>
</evidence>
<accession>A0A2N8UHP6</accession>
<sequence>MKFIFHLKLSAVLVLAFCLLAVFAAPATSDSPVLTDGQPEIADWWKSYRAAQAHEQPPQVSVVYSAPVFELAQKLQPFRERLDHLTSLKQWVLRDAETKRLLTQNQKDVLSKPFYTWDQQSLTDQVRGHTISTRLNEEKSFVAEVENVLAHVAILLPDRNPRF</sequence>
<dbReference type="Proteomes" id="UP000239563">
    <property type="component" value="Chromosome XI"/>
</dbReference>